<keyword evidence="3" id="KW-1185">Reference proteome</keyword>
<evidence type="ECO:0000256" key="1">
    <source>
        <dbReference type="SAM" id="MobiDB-lite"/>
    </source>
</evidence>
<feature type="region of interest" description="Disordered" evidence="1">
    <location>
        <begin position="1156"/>
        <end position="1205"/>
    </location>
</feature>
<feature type="compositionally biased region" description="Basic and acidic residues" evidence="1">
    <location>
        <begin position="523"/>
        <end position="534"/>
    </location>
</feature>
<feature type="compositionally biased region" description="Basic and acidic residues" evidence="1">
    <location>
        <begin position="886"/>
        <end position="901"/>
    </location>
</feature>
<feature type="compositionally biased region" description="Polar residues" evidence="1">
    <location>
        <begin position="264"/>
        <end position="289"/>
    </location>
</feature>
<dbReference type="EMBL" id="JAQIZZ010000002">
    <property type="protein sequence ID" value="KAJ5553119.1"/>
    <property type="molecule type" value="Genomic_DNA"/>
</dbReference>
<feature type="region of interest" description="Disordered" evidence="1">
    <location>
        <begin position="407"/>
        <end position="471"/>
    </location>
</feature>
<feature type="compositionally biased region" description="Polar residues" evidence="1">
    <location>
        <begin position="338"/>
        <end position="352"/>
    </location>
</feature>
<feature type="compositionally biased region" description="Low complexity" evidence="1">
    <location>
        <begin position="52"/>
        <end position="71"/>
    </location>
</feature>
<feature type="region of interest" description="Disordered" evidence="1">
    <location>
        <begin position="883"/>
        <end position="903"/>
    </location>
</feature>
<feature type="compositionally biased region" description="Pro residues" evidence="1">
    <location>
        <begin position="631"/>
        <end position="643"/>
    </location>
</feature>
<evidence type="ECO:0000313" key="3">
    <source>
        <dbReference type="Proteomes" id="UP001220324"/>
    </source>
</evidence>
<feature type="compositionally biased region" description="Polar residues" evidence="1">
    <location>
        <begin position="73"/>
        <end position="85"/>
    </location>
</feature>
<feature type="compositionally biased region" description="Polar residues" evidence="1">
    <location>
        <begin position="691"/>
        <end position="701"/>
    </location>
</feature>
<feature type="compositionally biased region" description="Low complexity" evidence="1">
    <location>
        <begin position="379"/>
        <end position="390"/>
    </location>
</feature>
<feature type="compositionally biased region" description="Pro residues" evidence="1">
    <location>
        <begin position="252"/>
        <end position="263"/>
    </location>
</feature>
<evidence type="ECO:0000313" key="2">
    <source>
        <dbReference type="EMBL" id="KAJ5553119.1"/>
    </source>
</evidence>
<dbReference type="AlphaFoldDB" id="A0AAD6GIT7"/>
<comment type="caution">
    <text evidence="2">The sequence shown here is derived from an EMBL/GenBank/DDBJ whole genome shotgun (WGS) entry which is preliminary data.</text>
</comment>
<feature type="region of interest" description="Disordered" evidence="1">
    <location>
        <begin position="1"/>
        <end position="390"/>
    </location>
</feature>
<gene>
    <name evidence="2" type="ORF">N7494_002497</name>
</gene>
<proteinExistence type="predicted"/>
<feature type="region of interest" description="Disordered" evidence="1">
    <location>
        <begin position="682"/>
        <end position="705"/>
    </location>
</feature>
<feature type="compositionally biased region" description="Basic and acidic residues" evidence="1">
    <location>
        <begin position="1176"/>
        <end position="1197"/>
    </location>
</feature>
<organism evidence="2 3">
    <name type="scientific">Penicillium frequentans</name>
    <dbReference type="NCBI Taxonomy" id="3151616"/>
    <lineage>
        <taxon>Eukaryota</taxon>
        <taxon>Fungi</taxon>
        <taxon>Dikarya</taxon>
        <taxon>Ascomycota</taxon>
        <taxon>Pezizomycotina</taxon>
        <taxon>Eurotiomycetes</taxon>
        <taxon>Eurotiomycetidae</taxon>
        <taxon>Eurotiales</taxon>
        <taxon>Aspergillaceae</taxon>
        <taxon>Penicillium</taxon>
    </lineage>
</organism>
<feature type="compositionally biased region" description="Pro residues" evidence="1">
    <location>
        <begin position="90"/>
        <end position="99"/>
    </location>
</feature>
<feature type="compositionally biased region" description="Polar residues" evidence="1">
    <location>
        <begin position="1"/>
        <end position="10"/>
    </location>
</feature>
<name>A0AAD6GIT7_9EURO</name>
<feature type="compositionally biased region" description="Pro residues" evidence="1">
    <location>
        <begin position="24"/>
        <end position="37"/>
    </location>
</feature>
<feature type="region of interest" description="Disordered" evidence="1">
    <location>
        <begin position="523"/>
        <end position="660"/>
    </location>
</feature>
<accession>A0AAD6GIT7</accession>
<feature type="compositionally biased region" description="Polar residues" evidence="1">
    <location>
        <begin position="308"/>
        <end position="319"/>
    </location>
</feature>
<dbReference type="Proteomes" id="UP001220324">
    <property type="component" value="Unassembled WGS sequence"/>
</dbReference>
<reference evidence="2 3" key="1">
    <citation type="journal article" date="2023" name="IMA Fungus">
        <title>Comparative genomic study of the Penicillium genus elucidates a diverse pangenome and 15 lateral gene transfer events.</title>
        <authorList>
            <person name="Petersen C."/>
            <person name="Sorensen T."/>
            <person name="Nielsen M.R."/>
            <person name="Sondergaard T.E."/>
            <person name="Sorensen J.L."/>
            <person name="Fitzpatrick D.A."/>
            <person name="Frisvad J.C."/>
            <person name="Nielsen K.L."/>
        </authorList>
    </citation>
    <scope>NUCLEOTIDE SEQUENCE [LARGE SCALE GENOMIC DNA]</scope>
    <source>
        <strain evidence="2 3">IBT 35679</strain>
    </source>
</reference>
<protein>
    <submittedName>
        <fullName evidence="2">Uncharacterized protein</fullName>
    </submittedName>
</protein>
<sequence length="1205" mass="132844">MYGSNQSDPQQPEWRLPARRPIPTSEPAPPPQPPRPPTSGATYHPANYGPISNTNNPVRPNVSSSPVSPLSGMTDSRTWGVQYNKHTIHAPPPLPPRPPSTNDQSNLYAPPPQSQSQPHSPALNPNIPPPSVSHQTYEAFADARPPSANSIPPPYNFPPRENQAPSPQYQTPSVPPPPPKIPQDQPAASQPPNTIRPPLLAQGIGPAATQGSYGRASDPNAAPAFSSALGPGTPSDWEHLGPTEGDFDDAPWFPPRDLAPPSPETIQTPPGFSTGLSRPVATNISTSQPPANPHPQAYGPTSQPPLNPIQQAYGSTSQPPANPSQPAYGPTSQPPVNPIQQAYNSTYQSPRPQKNDPVSPVSPSTGHRVHAAPLNRMDSVSSSSTWSQRTESIDNVIDAWVKPLEPAPKATESDKASSISHLDLPSKSAQNSPVESPKPQSPLPDRGPTPNTESPAEVRGNIVPQPVDPYEDLDPWFKSSLTRCVAMLRKEAVADSDEERFKIFTAFMAKETKLREIMYNIEHEPPVVQEDRSSRAPQRSSISEERKPPVESGLIPVETEEVESPTKISEDVDDDDAGSEYSAGGRPIMSKEPGRGSSSQKPRLSMFPEEEEKPKHPARTYSMHLSEEQPPLEPLASEPPRPIYTPFQYTEGPQRGSDNLTFARPAYQAYSDLRQASATGRVMSNVPPQPESASLNTSTSPSEHDETFIGLIRHKSNAYQAISRRTASPLPSLPESLRQGRKEDLLDDLRTLVRTPLDNQPESPWHSTARESFGKFSDDLSYVQKSIDDWEHAATERRHKLEDDRATRQEQSEAHIDTLFNDKEIGYADINTLEENFRQTEARTQLDEERKEVDDFISQVFNPVDKRLKDEISALRKSYESAVNQLDRDQKGKSPTSDRHSPSVTMKMVYEIHSQLEIRFQKRLELALDCERRRKRAERRPLVFMGDMASLRQLDGDFDLMEKRNILEAAKDRDGRANQLMDSFDDAILHGLGMNQSLLDELSSKAARLDSANLRASGLPNSEIEQILKSVATFAVSLRADSEAILRMSGVADKALNDADYAVSVAEARYANSEPDIFERLKAEKKKEDSILDRDLDSKLQSIQKGPQALDATIQRLIRDLAKTPRVAAPVSVVIEEATPVSQSVGVPSLELPLELRPATVRPPTVAPSHTPPARRLSDPKNEHQDRLRRALEDAKKRNAAKSSQ</sequence>